<organism evidence="2 4">
    <name type="scientific">Ruthenibacterium lactatiformans</name>
    <dbReference type="NCBI Taxonomy" id="1550024"/>
    <lineage>
        <taxon>Bacteria</taxon>
        <taxon>Bacillati</taxon>
        <taxon>Bacillota</taxon>
        <taxon>Clostridia</taxon>
        <taxon>Eubacteriales</taxon>
        <taxon>Oscillospiraceae</taxon>
        <taxon>Ruthenibacterium</taxon>
    </lineage>
</organism>
<dbReference type="InterPro" id="IPR016181">
    <property type="entry name" value="Acyl_CoA_acyltransferase"/>
</dbReference>
<dbReference type="PROSITE" id="PS51186">
    <property type="entry name" value="GNAT"/>
    <property type="match status" value="1"/>
</dbReference>
<keyword evidence="4" id="KW-1185">Reference proteome</keyword>
<comment type="caution">
    <text evidence="2">The sequence shown here is derived from an EMBL/GenBank/DDBJ whole genome shotgun (WGS) entry which is preliminary data.</text>
</comment>
<evidence type="ECO:0000259" key="1">
    <source>
        <dbReference type="PROSITE" id="PS51186"/>
    </source>
</evidence>
<dbReference type="GO" id="GO:0016747">
    <property type="term" value="F:acyltransferase activity, transferring groups other than amino-acyl groups"/>
    <property type="evidence" value="ECO:0007669"/>
    <property type="project" value="InterPro"/>
</dbReference>
<reference evidence="2" key="1">
    <citation type="submission" date="2015-02" db="EMBL/GenBank/DDBJ databases">
        <title>A novel member of the family Ruminococcaceae isolated from human feces.</title>
        <authorList>
            <person name="Shkoporov A.N."/>
            <person name="Chaplin A.V."/>
            <person name="Motuzova O.V."/>
            <person name="Kafarskaia L.I."/>
            <person name="Khokhlova E.V."/>
            <person name="Efimov B.A."/>
        </authorList>
    </citation>
    <scope>NUCLEOTIDE SEQUENCE [LARGE SCALE GENOMIC DNA]</scope>
    <source>
        <strain evidence="2">585-1</strain>
    </source>
</reference>
<gene>
    <name evidence="3" type="ORF">FYJ76_12420</name>
    <name evidence="2" type="ORF">TQ39_06260</name>
</gene>
<reference evidence="3 5" key="2">
    <citation type="submission" date="2019-08" db="EMBL/GenBank/DDBJ databases">
        <title>In-depth cultivation of the pig gut microbiome towards novel bacterial diversity and tailored functional studies.</title>
        <authorList>
            <person name="Wylensek D."/>
            <person name="Hitch T.C.A."/>
            <person name="Clavel T."/>
        </authorList>
    </citation>
    <scope>NUCLEOTIDE SEQUENCE [LARGE SCALE GENOMIC DNA]</scope>
    <source>
        <strain evidence="3 5">WCA3-601-WT-6J</strain>
    </source>
</reference>
<evidence type="ECO:0000313" key="2">
    <source>
        <dbReference type="EMBL" id="KJF40503.1"/>
    </source>
</evidence>
<evidence type="ECO:0000313" key="5">
    <source>
        <dbReference type="Proteomes" id="UP000431913"/>
    </source>
</evidence>
<dbReference type="Proteomes" id="UP000032483">
    <property type="component" value="Unassembled WGS sequence"/>
</dbReference>
<dbReference type="GeneID" id="42856218"/>
<dbReference type="SUPFAM" id="SSF55729">
    <property type="entry name" value="Acyl-CoA N-acyltransferases (Nat)"/>
    <property type="match status" value="1"/>
</dbReference>
<proteinExistence type="predicted"/>
<dbReference type="RefSeq" id="WP_009324673.1">
    <property type="nucleotide sequence ID" value="NZ_CAOJUJ010000005.1"/>
</dbReference>
<keyword evidence="3" id="KW-0808">Transferase</keyword>
<protein>
    <submittedName>
        <fullName evidence="3">GNAT family N-acetyltransferase</fullName>
    </submittedName>
</protein>
<dbReference type="EMBL" id="JXXK01000006">
    <property type="protein sequence ID" value="KJF40503.1"/>
    <property type="molecule type" value="Genomic_DNA"/>
</dbReference>
<dbReference type="AlphaFoldDB" id="A0A0D8J3X8"/>
<dbReference type="CDD" id="cd04301">
    <property type="entry name" value="NAT_SF"/>
    <property type="match status" value="1"/>
</dbReference>
<dbReference type="Proteomes" id="UP000431913">
    <property type="component" value="Unassembled WGS sequence"/>
</dbReference>
<sequence>MIAELNESNRPQFLAAVRGRPYFGDILPVHLAVFGRSGALMRFYVADGSAAVQLKGRSAVLCGTYDAEETGAFLRMQGVRYVNAGGAAPAGYSPLYALHNLVLAKAAAPPCPDAVRLTLDRAPAPAEVTDFMMRGEDDPGAWDNFYSELCTKLARGAAEVWAVRREGALVSTAGAYALSPDTAYLAAVETLEALRGQGIGGWLTGLLAADLAARGRRVALSCKKERLNFYHRLGFAAEDTVQRYALDGLPEEK</sequence>
<feature type="domain" description="N-acetyltransferase" evidence="1">
    <location>
        <begin position="117"/>
        <end position="253"/>
    </location>
</feature>
<name>A0A0D8J3X8_9FIRM</name>
<evidence type="ECO:0000313" key="3">
    <source>
        <dbReference type="EMBL" id="MST92721.1"/>
    </source>
</evidence>
<dbReference type="InterPro" id="IPR000182">
    <property type="entry name" value="GNAT_dom"/>
</dbReference>
<dbReference type="Pfam" id="PF00583">
    <property type="entry name" value="Acetyltransf_1"/>
    <property type="match status" value="1"/>
</dbReference>
<accession>A0A0D8J3X8</accession>
<dbReference type="EMBL" id="VUNJ01000014">
    <property type="protein sequence ID" value="MST92721.1"/>
    <property type="molecule type" value="Genomic_DNA"/>
</dbReference>
<evidence type="ECO:0000313" key="4">
    <source>
        <dbReference type="Proteomes" id="UP000032483"/>
    </source>
</evidence>
<dbReference type="Gene3D" id="3.40.630.30">
    <property type="match status" value="1"/>
</dbReference>